<reference evidence="2" key="2">
    <citation type="submission" date="2020-09" db="EMBL/GenBank/DDBJ databases">
        <authorList>
            <person name="Sun Q."/>
            <person name="Ohkuma M."/>
        </authorList>
    </citation>
    <scope>NUCLEOTIDE SEQUENCE</scope>
    <source>
        <strain evidence="2">JCM 4335</strain>
    </source>
</reference>
<proteinExistence type="predicted"/>
<comment type="caution">
    <text evidence="2">The sequence shown here is derived from an EMBL/GenBank/DDBJ whole genome shotgun (WGS) entry which is preliminary data.</text>
</comment>
<dbReference type="AlphaFoldDB" id="A0A918B0D4"/>
<dbReference type="EMBL" id="BMSV01000005">
    <property type="protein sequence ID" value="GGQ09134.1"/>
    <property type="molecule type" value="Genomic_DNA"/>
</dbReference>
<dbReference type="Proteomes" id="UP000654123">
    <property type="component" value="Unassembled WGS sequence"/>
</dbReference>
<reference evidence="2" key="1">
    <citation type="journal article" date="2014" name="Int. J. Syst. Evol. Microbiol.">
        <title>Complete genome sequence of Corynebacterium casei LMG S-19264T (=DSM 44701T), isolated from a smear-ripened cheese.</title>
        <authorList>
            <consortium name="US DOE Joint Genome Institute (JGI-PGF)"/>
            <person name="Walter F."/>
            <person name="Albersmeier A."/>
            <person name="Kalinowski J."/>
            <person name="Ruckert C."/>
        </authorList>
    </citation>
    <scope>NUCLEOTIDE SEQUENCE</scope>
    <source>
        <strain evidence="2">JCM 4335</strain>
    </source>
</reference>
<keyword evidence="3" id="KW-1185">Reference proteome</keyword>
<protein>
    <submittedName>
        <fullName evidence="2">Uncharacterized protein</fullName>
    </submittedName>
</protein>
<feature type="compositionally biased region" description="Low complexity" evidence="1">
    <location>
        <begin position="75"/>
        <end position="85"/>
    </location>
</feature>
<evidence type="ECO:0000313" key="3">
    <source>
        <dbReference type="Proteomes" id="UP000654123"/>
    </source>
</evidence>
<accession>A0A918B0D4</accession>
<name>A0A918B0D4_9ACTN</name>
<feature type="compositionally biased region" description="Polar residues" evidence="1">
    <location>
        <begin position="1"/>
        <end position="13"/>
    </location>
</feature>
<organism evidence="2 3">
    <name type="scientific">Streptomyces roseolilacinus</name>
    <dbReference type="NCBI Taxonomy" id="66904"/>
    <lineage>
        <taxon>Bacteria</taxon>
        <taxon>Bacillati</taxon>
        <taxon>Actinomycetota</taxon>
        <taxon>Actinomycetes</taxon>
        <taxon>Kitasatosporales</taxon>
        <taxon>Streptomycetaceae</taxon>
        <taxon>Streptomyces</taxon>
    </lineage>
</organism>
<feature type="compositionally biased region" description="Low complexity" evidence="1">
    <location>
        <begin position="43"/>
        <end position="62"/>
    </location>
</feature>
<sequence length="119" mass="12259">MTQTSVRCSTHIRSPTGSTPGSGSGDAWRAIPHSRKTSGMDNGRPATTRGSTAAPSAPAPNNAKKKSPELTADVCPSCPTSTPTTRATHQDRHALPPGHTRAPHPSAARRPPRGEGPPG</sequence>
<gene>
    <name evidence="2" type="ORF">GCM10010249_29540</name>
</gene>
<evidence type="ECO:0000313" key="2">
    <source>
        <dbReference type="EMBL" id="GGQ09134.1"/>
    </source>
</evidence>
<feature type="region of interest" description="Disordered" evidence="1">
    <location>
        <begin position="1"/>
        <end position="119"/>
    </location>
</feature>
<evidence type="ECO:0000256" key="1">
    <source>
        <dbReference type="SAM" id="MobiDB-lite"/>
    </source>
</evidence>